<dbReference type="PANTHER" id="PTHR35041:SF3">
    <property type="entry name" value="FORMYLMETHIONINE DEFORMYLASE-LIKE PROTEIN"/>
    <property type="match status" value="1"/>
</dbReference>
<evidence type="ECO:0000256" key="1">
    <source>
        <dbReference type="SAM" id="MobiDB-lite"/>
    </source>
</evidence>
<keyword evidence="2" id="KW-0472">Membrane</keyword>
<feature type="region of interest" description="Disordered" evidence="1">
    <location>
        <begin position="1"/>
        <end position="222"/>
    </location>
</feature>
<accession>A0A9P9IYX3</accession>
<feature type="compositionally biased region" description="Polar residues" evidence="1">
    <location>
        <begin position="186"/>
        <end position="198"/>
    </location>
</feature>
<keyword evidence="2" id="KW-0812">Transmembrane</keyword>
<dbReference type="PANTHER" id="PTHR35041">
    <property type="entry name" value="MEDIATOR OF RNA POLYMERASE II TRANSCRIPTION SUBUNIT 1"/>
    <property type="match status" value="1"/>
</dbReference>
<comment type="caution">
    <text evidence="3">The sequence shown here is derived from an EMBL/GenBank/DDBJ whole genome shotgun (WGS) entry which is preliminary data.</text>
</comment>
<feature type="compositionally biased region" description="Low complexity" evidence="1">
    <location>
        <begin position="81"/>
        <end position="127"/>
    </location>
</feature>
<dbReference type="OrthoDB" id="5340195at2759"/>
<feature type="transmembrane region" description="Helical" evidence="2">
    <location>
        <begin position="801"/>
        <end position="822"/>
    </location>
</feature>
<evidence type="ECO:0000313" key="4">
    <source>
        <dbReference type="Proteomes" id="UP000738349"/>
    </source>
</evidence>
<reference evidence="3" key="1">
    <citation type="journal article" date="2021" name="Nat. Commun.">
        <title>Genetic determinants of endophytism in the Arabidopsis root mycobiome.</title>
        <authorList>
            <person name="Mesny F."/>
            <person name="Miyauchi S."/>
            <person name="Thiergart T."/>
            <person name="Pickel B."/>
            <person name="Atanasova L."/>
            <person name="Karlsson M."/>
            <person name="Huettel B."/>
            <person name="Barry K.W."/>
            <person name="Haridas S."/>
            <person name="Chen C."/>
            <person name="Bauer D."/>
            <person name="Andreopoulos W."/>
            <person name="Pangilinan J."/>
            <person name="LaButti K."/>
            <person name="Riley R."/>
            <person name="Lipzen A."/>
            <person name="Clum A."/>
            <person name="Drula E."/>
            <person name="Henrissat B."/>
            <person name="Kohler A."/>
            <person name="Grigoriev I.V."/>
            <person name="Martin F.M."/>
            <person name="Hacquard S."/>
        </authorList>
    </citation>
    <scope>NUCLEOTIDE SEQUENCE</scope>
    <source>
        <strain evidence="3">MPI-CAGE-AT-0147</strain>
    </source>
</reference>
<dbReference type="Proteomes" id="UP000738349">
    <property type="component" value="Unassembled WGS sequence"/>
</dbReference>
<evidence type="ECO:0000256" key="2">
    <source>
        <dbReference type="SAM" id="Phobius"/>
    </source>
</evidence>
<feature type="transmembrane region" description="Helical" evidence="2">
    <location>
        <begin position="259"/>
        <end position="289"/>
    </location>
</feature>
<dbReference type="AlphaFoldDB" id="A0A9P9IYX3"/>
<protein>
    <submittedName>
        <fullName evidence="3">Uncharacterized protein</fullName>
    </submittedName>
</protein>
<evidence type="ECO:0000313" key="3">
    <source>
        <dbReference type="EMBL" id="KAH7140928.1"/>
    </source>
</evidence>
<keyword evidence="2" id="KW-1133">Transmembrane helix</keyword>
<keyword evidence="4" id="KW-1185">Reference proteome</keyword>
<organism evidence="3 4">
    <name type="scientific">Dactylonectria macrodidyma</name>
    <dbReference type="NCBI Taxonomy" id="307937"/>
    <lineage>
        <taxon>Eukaryota</taxon>
        <taxon>Fungi</taxon>
        <taxon>Dikarya</taxon>
        <taxon>Ascomycota</taxon>
        <taxon>Pezizomycotina</taxon>
        <taxon>Sordariomycetes</taxon>
        <taxon>Hypocreomycetidae</taxon>
        <taxon>Hypocreales</taxon>
        <taxon>Nectriaceae</taxon>
        <taxon>Dactylonectria</taxon>
    </lineage>
</organism>
<name>A0A9P9IYX3_9HYPO</name>
<sequence>MEPYSNPADWRPTRENPHDDNATRRHFVGNQFGANYSQGGNDHEPVSPQSPETTFRGYVAPATRPTPQPSPLASQREFAAQQYSSLPQQQYSPPQPEFQAQQQYQSQQHYSSPQIPQHAFTTTQQQQHSPPQHGFLGSSPQPAMGPSQHHSHRGYAAISPETPHNANTFSSGPESPGYFGQVPAPTAQSDLGHSSFGSPATPWETFPQPTNPRFLGEQTAQESQAHLLHQTRVEEVGRVSPGQGQGYPRQTRPWQQRNAFFRFIAWWQGFWSQAWSMCCFLLAGFLFAAGHHVFYNNLNGKEADNQSRMLRYGTLLAFLAKANFVTSVILAFRQRVWMMVRRKILSLAAVDSLFAAAEDLSALFNWEALRSAKLAMCLAVYIWCTPLIVILTSETLSVTPRTQQLQAECPSIRTLNFTHEEQNEWRSPISIEGLYGLSVSLWNTTTDGGEPDPLDPNSFDYWTESSSQFKQLAWRAAYLQQATMRKGAPEQTCGAGWNCSFVIDFVAPAYKCTEVASGKGSKVKKLGKSTAPFTTDSIIPVGNYSYLAVTSQGDYADQQLDTGARGNPKMDPPYPTNFGAFRTEPIIWIGYAHVDDLSQRQPPNRTAKGWDTAYTPKIFGCEHYETQYSVQFNYTSGMQTYKVKKRDYLRKVIDTRYLPGQFANDGTMDNTTAVPSTNYVFPKDVAKYRRIGAYHSLGKMMRSMINGTIAMPYYVVESDIIETRLLEMRNYLPVKNFRTEVEKFYEEIILSLLSNPQFLAVSWASDPSKPTGVAEGGAASKYACTRSRTANSYVYRKMELWIVYAVAMVFATAGVISGLVAIQEEGGVFRDNKFSSIVAATRGQSLNTVQWEGTKPKNVKVGFGMVPTYSGEKTAGFGLEGDVSQDRLVTVRSPAIQMMEWGEKATRRVKTATGIR</sequence>
<gene>
    <name evidence="3" type="ORF">EDB81DRAFT_799191</name>
</gene>
<feature type="compositionally biased region" description="Basic and acidic residues" evidence="1">
    <location>
        <begin position="11"/>
        <end position="23"/>
    </location>
</feature>
<feature type="compositionally biased region" description="Polar residues" evidence="1">
    <location>
        <begin position="162"/>
        <end position="173"/>
    </location>
</feature>
<feature type="transmembrane region" description="Helical" evidence="2">
    <location>
        <begin position="309"/>
        <end position="332"/>
    </location>
</feature>
<proteinExistence type="predicted"/>
<dbReference type="EMBL" id="JAGMUV010000011">
    <property type="protein sequence ID" value="KAH7140928.1"/>
    <property type="molecule type" value="Genomic_DNA"/>
</dbReference>